<reference evidence="2" key="1">
    <citation type="journal article" date="2014" name="Genome Announc.">
        <title>Draft genome sequence of Rhodosporidium toruloides CECT1137, an oleaginous yeast of biotechnological interest.</title>
        <authorList>
            <person name="Morin N."/>
            <person name="Calcas X."/>
            <person name="Devillers H."/>
            <person name="Durrens P."/>
            <person name="Sherman D.J."/>
            <person name="Nicaud J.-M."/>
            <person name="Neuveglise C."/>
        </authorList>
    </citation>
    <scope>NUCLEOTIDE SEQUENCE</scope>
    <source>
        <strain evidence="2">CECT1137</strain>
    </source>
</reference>
<proteinExistence type="predicted"/>
<feature type="compositionally biased region" description="Basic and acidic residues" evidence="1">
    <location>
        <begin position="20"/>
        <end position="33"/>
    </location>
</feature>
<name>A0A061BI79_RHOTO</name>
<dbReference type="AlphaFoldDB" id="A0A061BI79"/>
<organism evidence="2">
    <name type="scientific">Rhodotorula toruloides</name>
    <name type="common">Yeast</name>
    <name type="synonym">Rhodosporidium toruloides</name>
    <dbReference type="NCBI Taxonomy" id="5286"/>
    <lineage>
        <taxon>Eukaryota</taxon>
        <taxon>Fungi</taxon>
        <taxon>Dikarya</taxon>
        <taxon>Basidiomycota</taxon>
        <taxon>Pucciniomycotina</taxon>
        <taxon>Microbotryomycetes</taxon>
        <taxon>Sporidiobolales</taxon>
        <taxon>Sporidiobolaceae</taxon>
        <taxon>Rhodotorula</taxon>
    </lineage>
</organism>
<evidence type="ECO:0000256" key="1">
    <source>
        <dbReference type="SAM" id="MobiDB-lite"/>
    </source>
</evidence>
<dbReference type="EMBL" id="LK052966">
    <property type="protein sequence ID" value="CDR49727.1"/>
    <property type="molecule type" value="Genomic_DNA"/>
</dbReference>
<evidence type="ECO:0000313" key="2">
    <source>
        <dbReference type="EMBL" id="CDR49727.1"/>
    </source>
</evidence>
<gene>
    <name evidence="2" type="ORF">RHTO0S_31e00232g</name>
</gene>
<sequence length="85" mass="8842">MSSLHDSDTPAGVMGQLPEDVMKRETGSPDLRKPASPGGSGYTVNTSSTAHHLPAHEFVSSAKHATDAVKEQTPQGKAGKTGDEK</sequence>
<protein>
    <submittedName>
        <fullName evidence="2">RHTO0S31e00232g1_1</fullName>
    </submittedName>
</protein>
<feature type="region of interest" description="Disordered" evidence="1">
    <location>
        <begin position="1"/>
        <end position="85"/>
    </location>
</feature>
<accession>A0A061BI79</accession>